<dbReference type="InterPro" id="IPR045864">
    <property type="entry name" value="aa-tRNA-synth_II/BPL/LPL"/>
</dbReference>
<dbReference type="EMBL" id="SDRB02011092">
    <property type="protein sequence ID" value="THG02901.1"/>
    <property type="molecule type" value="Genomic_DNA"/>
</dbReference>
<protein>
    <recommendedName>
        <fullName evidence="1">Aminoacyl-transfer RNA synthetases class-II family profile domain-containing protein</fullName>
    </recommendedName>
</protein>
<dbReference type="PANTHER" id="PTHR43382:SF2">
    <property type="entry name" value="BIFUNCTIONAL GLUTAMATE_PROLINE--TRNA LIGASE"/>
    <property type="match status" value="1"/>
</dbReference>
<keyword evidence="3" id="KW-1185">Reference proteome</keyword>
<accession>A0A4S4DJ65</accession>
<proteinExistence type="predicted"/>
<organism evidence="2 3">
    <name type="scientific">Camellia sinensis var. sinensis</name>
    <name type="common">China tea</name>
    <dbReference type="NCBI Taxonomy" id="542762"/>
    <lineage>
        <taxon>Eukaryota</taxon>
        <taxon>Viridiplantae</taxon>
        <taxon>Streptophyta</taxon>
        <taxon>Embryophyta</taxon>
        <taxon>Tracheophyta</taxon>
        <taxon>Spermatophyta</taxon>
        <taxon>Magnoliopsida</taxon>
        <taxon>eudicotyledons</taxon>
        <taxon>Gunneridae</taxon>
        <taxon>Pentapetalae</taxon>
        <taxon>asterids</taxon>
        <taxon>Ericales</taxon>
        <taxon>Theaceae</taxon>
        <taxon>Camellia</taxon>
    </lineage>
</organism>
<dbReference type="GO" id="GO:0005737">
    <property type="term" value="C:cytoplasm"/>
    <property type="evidence" value="ECO:0007669"/>
    <property type="project" value="InterPro"/>
</dbReference>
<comment type="caution">
    <text evidence="2">The sequence shown here is derived from an EMBL/GenBank/DDBJ whole genome shotgun (WGS) entry which is preliminary data.</text>
</comment>
<dbReference type="Proteomes" id="UP000306102">
    <property type="component" value="Unassembled WGS sequence"/>
</dbReference>
<dbReference type="InterPro" id="IPR006195">
    <property type="entry name" value="aa-tRNA-synth_II"/>
</dbReference>
<dbReference type="InterPro" id="IPR004499">
    <property type="entry name" value="Pro-tRNA-ligase_IIa_arc-type"/>
</dbReference>
<dbReference type="STRING" id="542762.A0A4S4DJ65"/>
<dbReference type="SUPFAM" id="SSF55681">
    <property type="entry name" value="Class II aaRS and biotin synthetases"/>
    <property type="match status" value="1"/>
</dbReference>
<name>A0A4S4DJ65_CAMSN</name>
<dbReference type="PROSITE" id="PS50862">
    <property type="entry name" value="AA_TRNA_LIGASE_II"/>
    <property type="match status" value="1"/>
</dbReference>
<sequence>MRCPLTNTSITIAAILESFRMICCPILSGFVLLDVANIVKVVADAFFDGEIKKMKIKNCYFPLFVSLGVLQREKDHIEGFAPEVAWVTKSRESELEVPIAIRPTSETVMYPYYSKWIRGHRDLPLKLNQWCNVVRWEFSHPTPFIRKLQEVVFLPFNLLLLQFPPMPGSREFLWQEGHTAFATKAEADAEVLEILELYRRIYEEYLAIPIVKGKKSKLEKFAGGLYTTSVEAFIPNTGRGIQGATSHCLGQNFAKMFEINFENEKGEKSMYDHLSMQESVVDALPLMGIYPTHPLCSTLDLVPSPSAIQELIKLLFAAEDLLFGYGNGYGVLNQEISPVGFETEPQSQNQPLLLCDDNEETQEEFVKEKTVNNKRCSEEKSNSSKTLSRKTISEYFYMPITQAAKEICWVDTVEEKEMDKGQKKGAEGRLKEAIDVLEQERKLMEEVPDMQLEDKTKRLRQACFKASYKKRKLTGMVDSHTSSSSSSSIRTSNTNATTLDYYGTWEDKEEEEIRSLLSGCFSCSNILL</sequence>
<dbReference type="GO" id="GO:0004827">
    <property type="term" value="F:proline-tRNA ligase activity"/>
    <property type="evidence" value="ECO:0007669"/>
    <property type="project" value="InterPro"/>
</dbReference>
<reference evidence="2 3" key="1">
    <citation type="journal article" date="2018" name="Proc. Natl. Acad. Sci. U.S.A.">
        <title>Draft genome sequence of Camellia sinensis var. sinensis provides insights into the evolution of the tea genome and tea quality.</title>
        <authorList>
            <person name="Wei C."/>
            <person name="Yang H."/>
            <person name="Wang S."/>
            <person name="Zhao J."/>
            <person name="Liu C."/>
            <person name="Gao L."/>
            <person name="Xia E."/>
            <person name="Lu Y."/>
            <person name="Tai Y."/>
            <person name="She G."/>
            <person name="Sun J."/>
            <person name="Cao H."/>
            <person name="Tong W."/>
            <person name="Gao Q."/>
            <person name="Li Y."/>
            <person name="Deng W."/>
            <person name="Jiang X."/>
            <person name="Wang W."/>
            <person name="Chen Q."/>
            <person name="Zhang S."/>
            <person name="Li H."/>
            <person name="Wu J."/>
            <person name="Wang P."/>
            <person name="Li P."/>
            <person name="Shi C."/>
            <person name="Zheng F."/>
            <person name="Jian J."/>
            <person name="Huang B."/>
            <person name="Shan D."/>
            <person name="Shi M."/>
            <person name="Fang C."/>
            <person name="Yue Y."/>
            <person name="Li F."/>
            <person name="Li D."/>
            <person name="Wei S."/>
            <person name="Han B."/>
            <person name="Jiang C."/>
            <person name="Yin Y."/>
            <person name="Xia T."/>
            <person name="Zhang Z."/>
            <person name="Bennetzen J.L."/>
            <person name="Zhao S."/>
            <person name="Wan X."/>
        </authorList>
    </citation>
    <scope>NUCLEOTIDE SEQUENCE [LARGE SCALE GENOMIC DNA]</scope>
    <source>
        <strain evidence="3">cv. Shuchazao</strain>
        <tissue evidence="2">Leaf</tissue>
    </source>
</reference>
<gene>
    <name evidence="2" type="ORF">TEA_007622</name>
</gene>
<dbReference type="GO" id="GO:0005524">
    <property type="term" value="F:ATP binding"/>
    <property type="evidence" value="ECO:0007669"/>
    <property type="project" value="InterPro"/>
</dbReference>
<dbReference type="GO" id="GO:0006433">
    <property type="term" value="P:prolyl-tRNA aminoacylation"/>
    <property type="evidence" value="ECO:0007669"/>
    <property type="project" value="InterPro"/>
</dbReference>
<dbReference type="AlphaFoldDB" id="A0A4S4DJ65"/>
<dbReference type="Gene3D" id="3.30.930.10">
    <property type="entry name" value="Bira Bifunctional Protein, Domain 2"/>
    <property type="match status" value="1"/>
</dbReference>
<evidence type="ECO:0000313" key="3">
    <source>
        <dbReference type="Proteomes" id="UP000306102"/>
    </source>
</evidence>
<feature type="domain" description="Aminoacyl-transfer RNA synthetases class-II family profile" evidence="1">
    <location>
        <begin position="62"/>
        <end position="303"/>
    </location>
</feature>
<evidence type="ECO:0000313" key="2">
    <source>
        <dbReference type="EMBL" id="THG02901.1"/>
    </source>
</evidence>
<evidence type="ECO:0000259" key="1">
    <source>
        <dbReference type="PROSITE" id="PS50862"/>
    </source>
</evidence>
<dbReference type="GO" id="GO:0017101">
    <property type="term" value="C:aminoacyl-tRNA synthetase multienzyme complex"/>
    <property type="evidence" value="ECO:0007669"/>
    <property type="project" value="TreeGrafter"/>
</dbReference>
<dbReference type="PANTHER" id="PTHR43382">
    <property type="entry name" value="PROLYL-TRNA SYNTHETASE"/>
    <property type="match status" value="1"/>
</dbReference>